<sequence length="152" mass="16688">MPNPAHTGKWSQVAATIQRRMIELGLKEPHLAARSRVSLTIVRELAHNTHQRDRHPLTLSRLSQALGLKLDHLQELASRPAIEPNDELLAELAQVDLPPAARDLVVGVFAGLTAALHDLRAEYTTLKRDVEAALESAPAARQQLNPVDASTR</sequence>
<dbReference type="EMBL" id="BSSD01000001">
    <property type="protein sequence ID" value="GLW90023.1"/>
    <property type="molecule type" value="Genomic_DNA"/>
</dbReference>
<evidence type="ECO:0000313" key="1">
    <source>
        <dbReference type="EMBL" id="GLW90023.1"/>
    </source>
</evidence>
<dbReference type="InterPro" id="IPR010982">
    <property type="entry name" value="Lambda_DNA-bd_dom_sf"/>
</dbReference>
<evidence type="ECO:0000313" key="2">
    <source>
        <dbReference type="Proteomes" id="UP001165042"/>
    </source>
</evidence>
<proteinExistence type="predicted"/>
<organism evidence="1 2">
    <name type="scientific">Actinokineospora globicatena</name>
    <dbReference type="NCBI Taxonomy" id="103729"/>
    <lineage>
        <taxon>Bacteria</taxon>
        <taxon>Bacillati</taxon>
        <taxon>Actinomycetota</taxon>
        <taxon>Actinomycetes</taxon>
        <taxon>Pseudonocardiales</taxon>
        <taxon>Pseudonocardiaceae</taxon>
        <taxon>Actinokineospora</taxon>
    </lineage>
</organism>
<dbReference type="Proteomes" id="UP001165042">
    <property type="component" value="Unassembled WGS sequence"/>
</dbReference>
<accession>A0A9W6QGI7</accession>
<name>A0A9W6QGI7_9PSEU</name>
<reference evidence="1" key="1">
    <citation type="submission" date="2023-02" db="EMBL/GenBank/DDBJ databases">
        <title>Actinokineospora globicatena NBRC 15670.</title>
        <authorList>
            <person name="Ichikawa N."/>
            <person name="Sato H."/>
            <person name="Tonouchi N."/>
        </authorList>
    </citation>
    <scope>NUCLEOTIDE SEQUENCE</scope>
    <source>
        <strain evidence="1">NBRC 15670</strain>
    </source>
</reference>
<protein>
    <submittedName>
        <fullName evidence="1">Uncharacterized protein</fullName>
    </submittedName>
</protein>
<dbReference type="AlphaFoldDB" id="A0A9W6QGI7"/>
<dbReference type="Gene3D" id="1.10.260.40">
    <property type="entry name" value="lambda repressor-like DNA-binding domains"/>
    <property type="match status" value="1"/>
</dbReference>
<comment type="caution">
    <text evidence="1">The sequence shown here is derived from an EMBL/GenBank/DDBJ whole genome shotgun (WGS) entry which is preliminary data.</text>
</comment>
<dbReference type="GO" id="GO:0003677">
    <property type="term" value="F:DNA binding"/>
    <property type="evidence" value="ECO:0007669"/>
    <property type="project" value="InterPro"/>
</dbReference>
<gene>
    <name evidence="1" type="ORF">Aglo03_08390</name>
</gene>
<keyword evidence="2" id="KW-1185">Reference proteome</keyword>